<evidence type="ECO:0000313" key="3">
    <source>
        <dbReference type="Proteomes" id="UP000179129"/>
    </source>
</evidence>
<reference evidence="2 3" key="1">
    <citation type="journal article" date="2016" name="Nat. Commun.">
        <title>Thousands of microbial genomes shed light on interconnected biogeochemical processes in an aquifer system.</title>
        <authorList>
            <person name="Anantharaman K."/>
            <person name="Brown C.T."/>
            <person name="Hug L.A."/>
            <person name="Sharon I."/>
            <person name="Castelle C.J."/>
            <person name="Probst A.J."/>
            <person name="Thomas B.C."/>
            <person name="Singh A."/>
            <person name="Wilkins M.J."/>
            <person name="Karaoz U."/>
            <person name="Brodie E.L."/>
            <person name="Williams K.H."/>
            <person name="Hubbard S.S."/>
            <person name="Banfield J.F."/>
        </authorList>
    </citation>
    <scope>NUCLEOTIDE SEQUENCE [LARGE SCALE GENOMIC DNA]</scope>
</reference>
<dbReference type="InterPro" id="IPR028994">
    <property type="entry name" value="Integrin_alpha_N"/>
</dbReference>
<dbReference type="SUPFAM" id="SSF50969">
    <property type="entry name" value="YVTN repeat-like/Quinoprotein amine dehydrogenase"/>
    <property type="match status" value="1"/>
</dbReference>
<accession>A0A1F5YTG9</accession>
<gene>
    <name evidence="2" type="ORF">A3F83_16450</name>
</gene>
<name>A0A1F5YTG9_9BACT</name>
<protein>
    <recommendedName>
        <fullName evidence="1">Rhamnogalacturonan lyase family 11 C-terminal domain-containing protein</fullName>
    </recommendedName>
</protein>
<feature type="domain" description="Rhamnogalacturonan lyase family 11 C-terminal" evidence="1">
    <location>
        <begin position="450"/>
        <end position="656"/>
    </location>
</feature>
<dbReference type="STRING" id="1817867.A3F83_16450"/>
<dbReference type="InterPro" id="IPR049366">
    <property type="entry name" value="RGL11_C"/>
</dbReference>
<dbReference type="AlphaFoldDB" id="A0A1F5YTG9"/>
<dbReference type="EMBL" id="MFIX01000141">
    <property type="protein sequence ID" value="OGG03469.1"/>
    <property type="molecule type" value="Genomic_DNA"/>
</dbReference>
<dbReference type="PANTHER" id="PTHR43118">
    <property type="entry name" value="RHAMNOGALACTURONAN LYASE (EUROFUNG)"/>
    <property type="match status" value="1"/>
</dbReference>
<dbReference type="InterPro" id="IPR034641">
    <property type="entry name" value="RGL11"/>
</dbReference>
<dbReference type="InterPro" id="IPR013320">
    <property type="entry name" value="ConA-like_dom_sf"/>
</dbReference>
<evidence type="ECO:0000259" key="1">
    <source>
        <dbReference type="Pfam" id="PF21348"/>
    </source>
</evidence>
<dbReference type="Proteomes" id="UP000179129">
    <property type="component" value="Unassembled WGS sequence"/>
</dbReference>
<dbReference type="Pfam" id="PF21348">
    <property type="entry name" value="RGL11_C"/>
    <property type="match status" value="1"/>
</dbReference>
<evidence type="ECO:0000313" key="2">
    <source>
        <dbReference type="EMBL" id="OGG03469.1"/>
    </source>
</evidence>
<comment type="caution">
    <text evidence="2">The sequence shown here is derived from an EMBL/GenBank/DDBJ whole genome shotgun (WGS) entry which is preliminary data.</text>
</comment>
<dbReference type="SUPFAM" id="SSF69318">
    <property type="entry name" value="Integrin alpha N-terminal domain"/>
    <property type="match status" value="1"/>
</dbReference>
<dbReference type="SUPFAM" id="SSF49899">
    <property type="entry name" value="Concanavalin A-like lectins/glucanases"/>
    <property type="match status" value="1"/>
</dbReference>
<dbReference type="InterPro" id="IPR011044">
    <property type="entry name" value="Quino_amine_DH_bsu"/>
</dbReference>
<dbReference type="PANTHER" id="PTHR43118:SF1">
    <property type="entry name" value="RHAMNOGALACTURONAN LYASE (EUROFUNG)"/>
    <property type="match status" value="1"/>
</dbReference>
<dbReference type="Gene3D" id="2.60.120.560">
    <property type="entry name" value="Exo-inulinase, domain 1"/>
    <property type="match status" value="1"/>
</dbReference>
<organism evidence="2 3">
    <name type="scientific">Candidatus Glassbacteria bacterium RIFCSPLOWO2_12_FULL_58_11</name>
    <dbReference type="NCBI Taxonomy" id="1817867"/>
    <lineage>
        <taxon>Bacteria</taxon>
        <taxon>Candidatus Glassiibacteriota</taxon>
    </lineage>
</organism>
<sequence length="690" mass="78669">MRLAPASPLLGLLFALFFRLALSAPWEPPGPDSLVVFEDDFSAYPPGALSETYTAVQEYHWTPKKPEWGPWIEAVYWPHWTVGDGLAWHIRESGGKKVLFQKQEILAEDRNAVVVTGDRFWKDYVFEVELTPLSFENPVGIIYRVENSRNYYMLSLEENHKWVWSRRIHDQWVKLKIRDFPYRTGEPHTLRVEVNDRNHTFYVDGRRMDITRRDFHHPEGRVGLIANSPCEYRKVRVVMSSQAYRDFQQRKKAWELEEQQLSEKYPRPVLWKKVDLRKLAVNGRQMRWGDLDGDGRLDLVIAQRENGATEEHKRYISGLTAMNLDGKILWQWGTADTLQELFATDLPYQVCDLDGDGRCEVVFSHDFKIEVLDGRTGELLKSVPTPLHGPRHPDSFYAEDKYERIPAGAIHFADLAGAGRVGDFLIKDDYNNIWAYSRSFEPLWTACLNAGHYPYVADIDGDGRDEVLQGYTLFDDNGSVIFDLGMQDHADAAFIGALGGDCFPGLHAYFCAGEEGVIVTDMQGKVRYKEILGHAQRMAIGDFRPELPGCELASVTYWGEHNIITLHASDGRELAEYQPHFIGSTLAAVDWVGDGTALLLLSGDEKQGGMLDGYGRRVARFTDPGHSVLCCDAIDLTGDSRDEVLLWDRDKLWIYTQGTNVAPPSTIVKLRKMPLHSRSNYQMYVAVPER</sequence>
<proteinExistence type="predicted"/>